<feature type="region of interest" description="Disordered" evidence="1">
    <location>
        <begin position="36"/>
        <end position="56"/>
    </location>
</feature>
<dbReference type="KEGG" id="bml:BMA10229_A0555"/>
<gene>
    <name evidence="2" type="ordered locus">BMA10229_A0555</name>
</gene>
<reference evidence="2 3" key="1">
    <citation type="submission" date="2007-01" db="EMBL/GenBank/DDBJ databases">
        <authorList>
            <person name="DeShazer D."/>
            <person name="Woods D.E."/>
            <person name="Nierman W.C."/>
        </authorList>
    </citation>
    <scope>NUCLEOTIDE SEQUENCE [LARGE SCALE GENOMIC DNA]</scope>
    <source>
        <strain evidence="2 3">NCTC 10229</strain>
    </source>
</reference>
<dbReference type="HOGENOM" id="CLU_3005300_0_0_4"/>
<sequence length="56" mass="6106">MREAAAPHACAGRHRGRRACRSNGLIGFIHVPIVARRRPPRNPSERPSLAARANGL</sequence>
<dbReference type="EMBL" id="CP000546">
    <property type="protein sequence ID" value="ABN01006.1"/>
    <property type="molecule type" value="Genomic_DNA"/>
</dbReference>
<evidence type="ECO:0000313" key="2">
    <source>
        <dbReference type="EMBL" id="ABN01006.1"/>
    </source>
</evidence>
<dbReference type="Proteomes" id="UP000002283">
    <property type="component" value="Chromosome I"/>
</dbReference>
<proteinExistence type="predicted"/>
<evidence type="ECO:0000256" key="1">
    <source>
        <dbReference type="SAM" id="MobiDB-lite"/>
    </source>
</evidence>
<accession>A2S3N3</accession>
<protein>
    <submittedName>
        <fullName evidence="2">Uncharacterized protein</fullName>
    </submittedName>
</protein>
<evidence type="ECO:0000313" key="3">
    <source>
        <dbReference type="Proteomes" id="UP000002283"/>
    </source>
</evidence>
<dbReference type="AlphaFoldDB" id="A2S3N3"/>
<organism evidence="2 3">
    <name type="scientific">Burkholderia mallei (strain NCTC 10229)</name>
    <dbReference type="NCBI Taxonomy" id="412022"/>
    <lineage>
        <taxon>Bacteria</taxon>
        <taxon>Pseudomonadati</taxon>
        <taxon>Pseudomonadota</taxon>
        <taxon>Betaproteobacteria</taxon>
        <taxon>Burkholderiales</taxon>
        <taxon>Burkholderiaceae</taxon>
        <taxon>Burkholderia</taxon>
        <taxon>pseudomallei group</taxon>
    </lineage>
</organism>
<name>A2S3N3_BURM9</name>